<dbReference type="GO" id="GO:0030246">
    <property type="term" value="F:carbohydrate binding"/>
    <property type="evidence" value="ECO:0007669"/>
    <property type="project" value="InterPro"/>
</dbReference>
<dbReference type="SUPFAM" id="SSF74650">
    <property type="entry name" value="Galactose mutarotase-like"/>
    <property type="match status" value="1"/>
</dbReference>
<protein>
    <recommendedName>
        <fullName evidence="3">Aldose 1-epimerase family protein</fullName>
    </recommendedName>
</protein>
<keyword evidence="2" id="KW-1185">Reference proteome</keyword>
<dbReference type="Proteomes" id="UP000010297">
    <property type="component" value="Unassembled WGS sequence"/>
</dbReference>
<dbReference type="Gene3D" id="2.70.98.10">
    <property type="match status" value="1"/>
</dbReference>
<dbReference type="Pfam" id="PF01263">
    <property type="entry name" value="Aldose_epim"/>
    <property type="match status" value="1"/>
</dbReference>
<dbReference type="EMBL" id="BAFF01000002">
    <property type="protein sequence ID" value="GAB51050.1"/>
    <property type="molecule type" value="Genomic_DNA"/>
</dbReference>
<evidence type="ECO:0000313" key="2">
    <source>
        <dbReference type="Proteomes" id="UP000010297"/>
    </source>
</evidence>
<organism evidence="1 2">
    <name type="scientific">Atlantibacter hermannii NBRC 105704</name>
    <dbReference type="NCBI Taxonomy" id="1115512"/>
    <lineage>
        <taxon>Bacteria</taxon>
        <taxon>Pseudomonadati</taxon>
        <taxon>Pseudomonadota</taxon>
        <taxon>Gammaproteobacteria</taxon>
        <taxon>Enterobacterales</taxon>
        <taxon>Enterobacteriaceae</taxon>
        <taxon>Atlantibacter</taxon>
    </lineage>
</organism>
<evidence type="ECO:0008006" key="3">
    <source>
        <dbReference type="Google" id="ProtNLM"/>
    </source>
</evidence>
<proteinExistence type="predicted"/>
<dbReference type="InterPro" id="IPR011013">
    <property type="entry name" value="Gal_mutarotase_sf_dom"/>
</dbReference>
<dbReference type="GO" id="GO:0005975">
    <property type="term" value="P:carbohydrate metabolic process"/>
    <property type="evidence" value="ECO:0007669"/>
    <property type="project" value="InterPro"/>
</dbReference>
<sequence length="294" mass="33030">MVHSWILENSRWQMAISSRGAEMRSLTEKTADRQWLWQPDDRVWKSTAPLLFPVVGRLVHNGLWDDENFYPLPAHGFLRNQAFALLQHTPTTLRLINRASKETLRVWPFMYSVQVDYTLLESGVRISWRVMNQDSKPLCFSLGYHPGFALPLFDTSGWRVVFSEADTMGPFYTRDRTLSLAQPAGSVREFALTPETFCDGAVYFAGCQGARVSVVSPEGRTVLQCQLTSQPWIALWGVPGADLLCIEPLSGTTDAPDASGQQRDKRGMQWLAAGAAYQQELDIIFPADGVQRDG</sequence>
<comment type="caution">
    <text evidence="1">The sequence shown here is derived from an EMBL/GenBank/DDBJ whole genome shotgun (WGS) entry which is preliminary data.</text>
</comment>
<dbReference type="GO" id="GO:0016853">
    <property type="term" value="F:isomerase activity"/>
    <property type="evidence" value="ECO:0007669"/>
    <property type="project" value="InterPro"/>
</dbReference>
<dbReference type="InterPro" id="IPR014718">
    <property type="entry name" value="GH-type_carb-bd"/>
</dbReference>
<dbReference type="AlphaFoldDB" id="H5UZ92"/>
<reference evidence="1 2" key="1">
    <citation type="submission" date="2012-02" db="EMBL/GenBank/DDBJ databases">
        <title>Whole genome shotgun sequence of Escherichia hermannii NBRC 105704.</title>
        <authorList>
            <person name="Yoshida I."/>
            <person name="Hosoyama A."/>
            <person name="Tsuchikane K."/>
            <person name="Katsumata H."/>
            <person name="Yamazaki S."/>
            <person name="Fujita N."/>
        </authorList>
    </citation>
    <scope>NUCLEOTIDE SEQUENCE [LARGE SCALE GENOMIC DNA]</scope>
    <source>
        <strain evidence="1 2">NBRC 105704</strain>
    </source>
</reference>
<accession>H5UZ92</accession>
<dbReference type="InterPro" id="IPR008183">
    <property type="entry name" value="Aldose_1/G6P_1-epimerase"/>
</dbReference>
<name>H5UZ92_ATLHE</name>
<evidence type="ECO:0000313" key="1">
    <source>
        <dbReference type="EMBL" id="GAB51050.1"/>
    </source>
</evidence>
<dbReference type="eggNOG" id="COG2017">
    <property type="taxonomic scope" value="Bacteria"/>
</dbReference>
<gene>
    <name evidence="1" type="ORF">EH105704_02_00790</name>
</gene>